<feature type="domain" description="Transposase IS66 C-terminal" evidence="2">
    <location>
        <begin position="83"/>
        <end position="121"/>
    </location>
</feature>
<dbReference type="AlphaFoldDB" id="A0A370DZI4"/>
<accession>A0A370DZI4</accession>
<feature type="domain" description="Transposase IS66 central" evidence="1">
    <location>
        <begin position="1"/>
        <end position="76"/>
    </location>
</feature>
<evidence type="ECO:0000313" key="3">
    <source>
        <dbReference type="EMBL" id="RDH91376.1"/>
    </source>
</evidence>
<evidence type="ECO:0000259" key="2">
    <source>
        <dbReference type="Pfam" id="PF13817"/>
    </source>
</evidence>
<dbReference type="EMBL" id="QFXD01000121">
    <property type="protein sequence ID" value="RDH91376.1"/>
    <property type="molecule type" value="Genomic_DNA"/>
</dbReference>
<dbReference type="InterPro" id="IPR039552">
    <property type="entry name" value="IS66_C"/>
</dbReference>
<name>A0A370DZI4_9GAMM</name>
<dbReference type="InterPro" id="IPR004291">
    <property type="entry name" value="Transposase_IS66_central"/>
</dbReference>
<feature type="non-terminal residue" evidence="3">
    <location>
        <position position="1"/>
    </location>
</feature>
<dbReference type="InterPro" id="IPR052344">
    <property type="entry name" value="Transposase-related"/>
</dbReference>
<sequence>VLDDLKIWLEANSRRAPKDSLTWIAINYTLNQWELLIGYCEDGRLNISNALAENAIRPFAVGRRNWLFSDTPRGARASATCYSLIETAKANGLEPYAYLHHVLQRIAAADTLEKIEALLPWNMK</sequence>
<dbReference type="Pfam" id="PF03050">
    <property type="entry name" value="DDE_Tnp_IS66"/>
    <property type="match status" value="1"/>
</dbReference>
<comment type="caution">
    <text evidence="3">The sequence shown here is derived from an EMBL/GenBank/DDBJ whole genome shotgun (WGS) entry which is preliminary data.</text>
</comment>
<proteinExistence type="predicted"/>
<dbReference type="Pfam" id="PF13817">
    <property type="entry name" value="DDE_Tnp_IS66_C"/>
    <property type="match status" value="1"/>
</dbReference>
<evidence type="ECO:0000313" key="4">
    <source>
        <dbReference type="Proteomes" id="UP000255508"/>
    </source>
</evidence>
<dbReference type="PANTHER" id="PTHR33678:SF1">
    <property type="entry name" value="BLL1576 PROTEIN"/>
    <property type="match status" value="1"/>
</dbReference>
<dbReference type="PANTHER" id="PTHR33678">
    <property type="entry name" value="BLL1576 PROTEIN"/>
    <property type="match status" value="1"/>
</dbReference>
<organism evidence="3 4">
    <name type="scientific">endosymbiont of Lamellibrachia luymesi</name>
    <dbReference type="NCBI Taxonomy" id="2200907"/>
    <lineage>
        <taxon>Bacteria</taxon>
        <taxon>Pseudomonadati</taxon>
        <taxon>Pseudomonadota</taxon>
        <taxon>Gammaproteobacteria</taxon>
        <taxon>sulfur-oxidizing symbionts</taxon>
    </lineage>
</organism>
<dbReference type="Proteomes" id="UP000255508">
    <property type="component" value="Unassembled WGS sequence"/>
</dbReference>
<reference evidence="3 4" key="1">
    <citation type="journal article" date="2018" name="ISME J.">
        <title>Endosymbiont genomes yield clues of tubeworm success.</title>
        <authorList>
            <person name="Li Y."/>
            <person name="Liles M.R."/>
            <person name="Halanych K.M."/>
        </authorList>
    </citation>
    <scope>NUCLEOTIDE SEQUENCE [LARGE SCALE GENOMIC DNA]</scope>
    <source>
        <strain evidence="3">A1422</strain>
    </source>
</reference>
<gene>
    <name evidence="3" type="ORF">DIZ79_06275</name>
</gene>
<protein>
    <submittedName>
        <fullName evidence="3">IS66 family transposase</fullName>
    </submittedName>
</protein>
<evidence type="ECO:0000259" key="1">
    <source>
        <dbReference type="Pfam" id="PF03050"/>
    </source>
</evidence>